<evidence type="ECO:0000256" key="1">
    <source>
        <dbReference type="ARBA" id="ARBA00004123"/>
    </source>
</evidence>
<proteinExistence type="inferred from homology"/>
<dbReference type="AlphaFoldDB" id="A0A7M7JTC4"/>
<dbReference type="Pfam" id="PF09070">
    <property type="entry name" value="PFU"/>
    <property type="match status" value="1"/>
</dbReference>
<dbReference type="EnsemblMetazoa" id="XM_022795117">
    <property type="protein sequence ID" value="XP_022650852"/>
    <property type="gene ID" value="LOC111245988"/>
</dbReference>
<dbReference type="InterPro" id="IPR020472">
    <property type="entry name" value="WD40_PAC1"/>
</dbReference>
<dbReference type="PROSITE" id="PS51396">
    <property type="entry name" value="PUL"/>
    <property type="match status" value="1"/>
</dbReference>
<feature type="repeat" description="WD" evidence="8">
    <location>
        <begin position="112"/>
        <end position="143"/>
    </location>
</feature>
<dbReference type="SMART" id="SM00320">
    <property type="entry name" value="WD40"/>
    <property type="match status" value="7"/>
</dbReference>
<keyword evidence="12" id="KW-1185">Reference proteome</keyword>
<dbReference type="InterPro" id="IPR001680">
    <property type="entry name" value="WD40_rpt"/>
</dbReference>
<dbReference type="GO" id="GO:0005634">
    <property type="term" value="C:nucleus"/>
    <property type="evidence" value="ECO:0007669"/>
    <property type="project" value="UniProtKB-SubCell"/>
</dbReference>
<dbReference type="GO" id="GO:0005737">
    <property type="term" value="C:cytoplasm"/>
    <property type="evidence" value="ECO:0007669"/>
    <property type="project" value="UniProtKB-SubCell"/>
</dbReference>
<evidence type="ECO:0000256" key="6">
    <source>
        <dbReference type="ARBA" id="ARBA00022737"/>
    </source>
</evidence>
<accession>A0A7M7JTC4</accession>
<evidence type="ECO:0000313" key="12">
    <source>
        <dbReference type="Proteomes" id="UP000594260"/>
    </source>
</evidence>
<dbReference type="PANTHER" id="PTHR19849">
    <property type="entry name" value="PHOSPHOLIPASE A-2-ACTIVATING PROTEIN"/>
    <property type="match status" value="1"/>
</dbReference>
<dbReference type="Gene3D" id="1.25.10.10">
    <property type="entry name" value="Leucine-rich Repeat Variant"/>
    <property type="match status" value="1"/>
</dbReference>
<feature type="repeat" description="WD" evidence="8">
    <location>
        <begin position="17"/>
        <end position="49"/>
    </location>
</feature>
<feature type="domain" description="PUL" evidence="10">
    <location>
        <begin position="442"/>
        <end position="704"/>
    </location>
</feature>
<dbReference type="PROSITE" id="PS50082">
    <property type="entry name" value="WD_REPEATS_2"/>
    <property type="match status" value="5"/>
</dbReference>
<evidence type="ECO:0008006" key="13">
    <source>
        <dbReference type="Google" id="ProtNLM"/>
    </source>
</evidence>
<dbReference type="Gene3D" id="3.10.20.870">
    <property type="entry name" value="PFU (PLAA family ubiquitin binding), C-terminal domain"/>
    <property type="match status" value="1"/>
</dbReference>
<protein>
    <recommendedName>
        <fullName evidence="13">Phospholipase A-2-activating protein</fullName>
    </recommendedName>
</protein>
<dbReference type="FunFam" id="2.130.10.10:FF:000175">
    <property type="entry name" value="Phospholipase A-2-activating protein"/>
    <property type="match status" value="1"/>
</dbReference>
<feature type="repeat" description="WD" evidence="8">
    <location>
        <begin position="191"/>
        <end position="222"/>
    </location>
</feature>
<dbReference type="PANTHER" id="PTHR19849:SF0">
    <property type="entry name" value="PHOSPHOLIPASE A-2-ACTIVATING PROTEIN"/>
    <property type="match status" value="1"/>
</dbReference>
<name>A0A7M7JTC4_VARDE</name>
<comment type="subcellular location">
    <subcellularLocation>
        <location evidence="2">Cytoplasm</location>
    </subcellularLocation>
    <subcellularLocation>
        <location evidence="1">Nucleus</location>
    </subcellularLocation>
</comment>
<dbReference type="PRINTS" id="PR00320">
    <property type="entry name" value="GPROTEINBRPT"/>
</dbReference>
<dbReference type="Pfam" id="PF08324">
    <property type="entry name" value="PUL"/>
    <property type="match status" value="1"/>
</dbReference>
<comment type="similarity">
    <text evidence="3">Belongs to the WD repeat PLAP family.</text>
</comment>
<evidence type="ECO:0000256" key="3">
    <source>
        <dbReference type="ARBA" id="ARBA00008495"/>
    </source>
</evidence>
<evidence type="ECO:0000259" key="10">
    <source>
        <dbReference type="PROSITE" id="PS51396"/>
    </source>
</evidence>
<evidence type="ECO:0000256" key="5">
    <source>
        <dbReference type="ARBA" id="ARBA00022574"/>
    </source>
</evidence>
<evidence type="ECO:0000259" key="9">
    <source>
        <dbReference type="PROSITE" id="PS51394"/>
    </source>
</evidence>
<keyword evidence="6" id="KW-0677">Repeat</keyword>
<dbReference type="GO" id="GO:0043161">
    <property type="term" value="P:proteasome-mediated ubiquitin-dependent protein catabolic process"/>
    <property type="evidence" value="ECO:0007669"/>
    <property type="project" value="TreeGrafter"/>
</dbReference>
<keyword evidence="7" id="KW-0539">Nucleus</keyword>
<dbReference type="PROSITE" id="PS51394">
    <property type="entry name" value="PFU"/>
    <property type="match status" value="1"/>
</dbReference>
<dbReference type="InterPro" id="IPR013535">
    <property type="entry name" value="PUL_dom"/>
</dbReference>
<keyword evidence="4" id="KW-0963">Cytoplasm</keyword>
<dbReference type="Proteomes" id="UP000594260">
    <property type="component" value="Unplaced"/>
</dbReference>
<dbReference type="InterPro" id="IPR038122">
    <property type="entry name" value="PFU_sf"/>
</dbReference>
<feature type="domain" description="PFU" evidence="9">
    <location>
        <begin position="369"/>
        <end position="470"/>
    </location>
</feature>
<evidence type="ECO:0000256" key="8">
    <source>
        <dbReference type="PROSITE-ProRule" id="PRU00221"/>
    </source>
</evidence>
<evidence type="ECO:0000256" key="4">
    <source>
        <dbReference type="ARBA" id="ARBA00022490"/>
    </source>
</evidence>
<reference evidence="11" key="1">
    <citation type="submission" date="2021-01" db="UniProtKB">
        <authorList>
            <consortium name="EnsemblMetazoa"/>
        </authorList>
    </citation>
    <scope>IDENTIFICATION</scope>
</reference>
<dbReference type="Gene3D" id="2.130.10.10">
    <property type="entry name" value="YVTN repeat-like/Quinoprotein amine dehydrogenase"/>
    <property type="match status" value="1"/>
</dbReference>
<dbReference type="GO" id="GO:0043130">
    <property type="term" value="F:ubiquitin binding"/>
    <property type="evidence" value="ECO:0007669"/>
    <property type="project" value="TreeGrafter"/>
</dbReference>
<dbReference type="Pfam" id="PF00400">
    <property type="entry name" value="WD40"/>
    <property type="match status" value="5"/>
</dbReference>
<dbReference type="SUPFAM" id="SSF50978">
    <property type="entry name" value="WD40 repeat-like"/>
    <property type="match status" value="1"/>
</dbReference>
<dbReference type="GO" id="GO:0010992">
    <property type="term" value="P:ubiquitin recycling"/>
    <property type="evidence" value="ECO:0007669"/>
    <property type="project" value="TreeGrafter"/>
</dbReference>
<dbReference type="GeneID" id="111245988"/>
<dbReference type="PROSITE" id="PS50294">
    <property type="entry name" value="WD_REPEATS_REGION"/>
    <property type="match status" value="2"/>
</dbReference>
<dbReference type="InterPro" id="IPR036322">
    <property type="entry name" value="WD40_repeat_dom_sf"/>
</dbReference>
<evidence type="ECO:0000256" key="7">
    <source>
        <dbReference type="ARBA" id="ARBA00023242"/>
    </source>
</evidence>
<feature type="repeat" description="WD" evidence="8">
    <location>
        <begin position="151"/>
        <end position="182"/>
    </location>
</feature>
<evidence type="ECO:0000313" key="11">
    <source>
        <dbReference type="EnsemblMetazoa" id="XP_022650852"/>
    </source>
</evidence>
<dbReference type="CTD" id="43978"/>
<dbReference type="CDD" id="cd00200">
    <property type="entry name" value="WD40"/>
    <property type="match status" value="1"/>
</dbReference>
<dbReference type="InterPro" id="IPR011989">
    <property type="entry name" value="ARM-like"/>
</dbReference>
<keyword evidence="5 8" id="KW-0853">WD repeat</keyword>
<dbReference type="RefSeq" id="XP_022650852.1">
    <property type="nucleotide sequence ID" value="XM_022795117.1"/>
</dbReference>
<organism evidence="11 12">
    <name type="scientific">Varroa destructor</name>
    <name type="common">Honeybee mite</name>
    <dbReference type="NCBI Taxonomy" id="109461"/>
    <lineage>
        <taxon>Eukaryota</taxon>
        <taxon>Metazoa</taxon>
        <taxon>Ecdysozoa</taxon>
        <taxon>Arthropoda</taxon>
        <taxon>Chelicerata</taxon>
        <taxon>Arachnida</taxon>
        <taxon>Acari</taxon>
        <taxon>Parasitiformes</taxon>
        <taxon>Mesostigmata</taxon>
        <taxon>Gamasina</taxon>
        <taxon>Dermanyssoidea</taxon>
        <taxon>Varroidae</taxon>
        <taxon>Varroa</taxon>
    </lineage>
</organism>
<dbReference type="InterPro" id="IPR015155">
    <property type="entry name" value="PFU"/>
</dbReference>
<sequence>MATEDGIAASYMLRATLVGHSQDVRVVATSCFPEGAIVSGSRDRTTRIWTQSEDPSSVYSESQCLQGPTGFVSAVCCMPPSDQFPQGLVFVGSHDCNIYCFNLDGNAPLHKLLGHSGAVCSLATGQFGTLVSGSWDKTARVWSGQKCMLTLEGHQGAVWAVALMPQQGLILTGSADRAIRLWRAGACEKTFTGHEDCVRGLAVLSTKEFLSCSNDGTIRHWETAGDCLHVYKGHTSFIYSIVALEDSDFFISCGEDGTVRVWTVRGDCQQTLRMPCPTVWSVTLLQNGDIVAGCSDNVARVFTRYEALKASPSEIRAFEEEVAKCTPAPQQLGDIKTEDLPGTEMLKERGKREGQTILIRDGAQVSAYMWSMDQQSWNKIGDVVGTPDGTGSPGSGSKVMYEGKEYDFVFNVDTDDNSKPIKLPYNVNEDPWHVAQRFIHQHQLPQDYLSNVANFIITNTKGVTLGAEAPSQDFCDPFTGGNRYVPGSSRGISIDVAQNGNTSPGEVKHLPYTEFIFPALDVLRCAIRSEAVNSLMCGGAGSSQLVARIASLIASPAPANRMLALRFFVNMFLREAGQRLANREWEKILKVSSEFGFNGNKNTQIALGSLYLNFVLLCNSEAEQETNTFRSQWLVRSMAEVISRLSDPEAQFRLLLALGTLLHGNRDLCSLASRLNLADTLSDLCTRGQESVKLVQCAQQCINYVFDNATP</sequence>
<dbReference type="InterPro" id="IPR015943">
    <property type="entry name" value="WD40/YVTN_repeat-like_dom_sf"/>
</dbReference>
<evidence type="ECO:0000256" key="2">
    <source>
        <dbReference type="ARBA" id="ARBA00004496"/>
    </source>
</evidence>
<feature type="repeat" description="WD" evidence="8">
    <location>
        <begin position="231"/>
        <end position="265"/>
    </location>
</feature>